<proteinExistence type="inferred from homology"/>
<dbReference type="GO" id="GO:0009423">
    <property type="term" value="P:chorismate biosynthetic process"/>
    <property type="evidence" value="ECO:0007669"/>
    <property type="project" value="UniProtKB-UniRule"/>
</dbReference>
<dbReference type="GO" id="GO:0005524">
    <property type="term" value="F:ATP binding"/>
    <property type="evidence" value="ECO:0007669"/>
    <property type="project" value="UniProtKB-UniRule"/>
</dbReference>
<dbReference type="PANTHER" id="PTHR21087:SF16">
    <property type="entry name" value="SHIKIMATE KINASE 1, CHLOROPLASTIC"/>
    <property type="match status" value="1"/>
</dbReference>
<dbReference type="GO" id="GO:0009073">
    <property type="term" value="P:aromatic amino acid family biosynthetic process"/>
    <property type="evidence" value="ECO:0007669"/>
    <property type="project" value="UniProtKB-KW"/>
</dbReference>
<keyword evidence="2 7" id="KW-0808">Transferase</keyword>
<sequence>MKKQQSLLKVSNCEKTDCRSKSSHIKKNIVLIGMPGSGKSTAGVILAKILGMHFLDTDILIQADQQRTLQDIVDQDGHMSLREIEEKVLLEINVENHVIATGGSAAYSHAAMTHLQKDGIIIFLHADLNALKRRIKNYETRGLAKRRGQSLEDLFHERLTLYRRYADITIENSFISQEQVCEQIVSAIVDGQQQQLSPRLRREHETIQAMVEIYCRKHHQSEKKEVCNDCAKLIKYARKKLEKCPFQENKSTCGKCTIHCYKKDMKEKVIAIMRYSGPKMIRKHPVMAFRHFLDSRKPAPQLKKSAKK</sequence>
<feature type="binding site" evidence="7">
    <location>
        <position position="158"/>
    </location>
    <ligand>
        <name>substrate</name>
    </ligand>
</feature>
<feature type="binding site" evidence="7">
    <location>
        <position position="141"/>
    </location>
    <ligand>
        <name>ATP</name>
        <dbReference type="ChEBI" id="CHEBI:30616"/>
    </ligand>
</feature>
<evidence type="ECO:0000256" key="6">
    <source>
        <dbReference type="ARBA" id="ARBA00023141"/>
    </source>
</evidence>
<evidence type="ECO:0000313" key="9">
    <source>
        <dbReference type="Proteomes" id="UP000826725"/>
    </source>
</evidence>
<dbReference type="PANTHER" id="PTHR21087">
    <property type="entry name" value="SHIKIMATE KINASE"/>
    <property type="match status" value="1"/>
</dbReference>
<evidence type="ECO:0000256" key="7">
    <source>
        <dbReference type="HAMAP-Rule" id="MF_00109"/>
    </source>
</evidence>
<dbReference type="CDD" id="cd00464">
    <property type="entry name" value="SK"/>
    <property type="match status" value="1"/>
</dbReference>
<keyword evidence="7" id="KW-0479">Metal-binding</keyword>
<protein>
    <recommendedName>
        <fullName evidence="7">Shikimate kinase</fullName>
        <shortName evidence="7">SK</shortName>
        <ecNumber evidence="7">2.7.1.71</ecNumber>
    </recommendedName>
</protein>
<keyword evidence="5 7" id="KW-0067">ATP-binding</keyword>
<dbReference type="EC" id="2.7.1.71" evidence="7"/>
<evidence type="ECO:0000256" key="1">
    <source>
        <dbReference type="ARBA" id="ARBA00022605"/>
    </source>
</evidence>
<comment type="similarity">
    <text evidence="7">Belongs to the shikimate kinase family.</text>
</comment>
<dbReference type="UniPathway" id="UPA00053">
    <property type="reaction ID" value="UER00088"/>
</dbReference>
<dbReference type="Pfam" id="PF01202">
    <property type="entry name" value="SKI"/>
    <property type="match status" value="1"/>
</dbReference>
<dbReference type="Pfam" id="PF11756">
    <property type="entry name" value="YgbA_NO"/>
    <property type="match status" value="1"/>
</dbReference>
<feature type="binding site" evidence="7">
    <location>
        <position position="40"/>
    </location>
    <ligand>
        <name>Mg(2+)</name>
        <dbReference type="ChEBI" id="CHEBI:18420"/>
    </ligand>
</feature>
<keyword evidence="6 7" id="KW-0057">Aromatic amino acid biosynthesis</keyword>
<dbReference type="GO" id="GO:0005829">
    <property type="term" value="C:cytosol"/>
    <property type="evidence" value="ECO:0007669"/>
    <property type="project" value="TreeGrafter"/>
</dbReference>
<dbReference type="InterPro" id="IPR020483">
    <property type="entry name" value="Uncharacterised_YgbA"/>
</dbReference>
<comment type="subcellular location">
    <subcellularLocation>
        <location evidence="7">Cytoplasm</location>
    </subcellularLocation>
</comment>
<feature type="binding site" evidence="7">
    <location>
        <position position="58"/>
    </location>
    <ligand>
        <name>substrate</name>
    </ligand>
</feature>
<evidence type="ECO:0000313" key="8">
    <source>
        <dbReference type="EMBL" id="BCL60915.1"/>
    </source>
</evidence>
<dbReference type="NCBIfam" id="NF007714">
    <property type="entry name" value="PRK10410.1-2"/>
    <property type="match status" value="1"/>
</dbReference>
<keyword evidence="4 7" id="KW-0418">Kinase</keyword>
<dbReference type="InterPro" id="IPR031322">
    <property type="entry name" value="Shikimate/glucono_kinase"/>
</dbReference>
<evidence type="ECO:0000256" key="2">
    <source>
        <dbReference type="ARBA" id="ARBA00022679"/>
    </source>
</evidence>
<keyword evidence="3 7" id="KW-0547">Nucleotide-binding</keyword>
<dbReference type="EMBL" id="AP024086">
    <property type="protein sequence ID" value="BCL60915.1"/>
    <property type="molecule type" value="Genomic_DNA"/>
</dbReference>
<feature type="binding site" evidence="7">
    <location>
        <begin position="36"/>
        <end position="41"/>
    </location>
    <ligand>
        <name>ATP</name>
        <dbReference type="ChEBI" id="CHEBI:30616"/>
    </ligand>
</feature>
<feature type="binding site" evidence="7">
    <location>
        <position position="103"/>
    </location>
    <ligand>
        <name>substrate</name>
    </ligand>
</feature>
<dbReference type="GO" id="GO:0008652">
    <property type="term" value="P:amino acid biosynthetic process"/>
    <property type="evidence" value="ECO:0007669"/>
    <property type="project" value="UniProtKB-KW"/>
</dbReference>
<dbReference type="GO" id="GO:0004765">
    <property type="term" value="F:shikimate kinase activity"/>
    <property type="evidence" value="ECO:0007669"/>
    <property type="project" value="UniProtKB-UniRule"/>
</dbReference>
<dbReference type="HAMAP" id="MF_00109">
    <property type="entry name" value="Shikimate_kinase"/>
    <property type="match status" value="1"/>
</dbReference>
<comment type="subunit">
    <text evidence="7">Monomer.</text>
</comment>
<evidence type="ECO:0000256" key="4">
    <source>
        <dbReference type="ARBA" id="ARBA00022777"/>
    </source>
</evidence>
<keyword evidence="7" id="KW-0460">Magnesium</keyword>
<evidence type="ECO:0000256" key="5">
    <source>
        <dbReference type="ARBA" id="ARBA00022840"/>
    </source>
</evidence>
<comment type="function">
    <text evidence="7">Catalyzes the specific phosphorylation of the 3-hydroxyl group of shikimic acid using ATP as a cosubstrate.</text>
</comment>
<keyword evidence="1 7" id="KW-0028">Amino-acid biosynthesis</keyword>
<comment type="caution">
    <text evidence="7">Lacks conserved residue(s) required for the propagation of feature annotation.</text>
</comment>
<gene>
    <name evidence="7" type="primary">aroK</name>
    <name evidence="8" type="ORF">DGMP_16080</name>
</gene>
<dbReference type="GO" id="GO:0000287">
    <property type="term" value="F:magnesium ion binding"/>
    <property type="evidence" value="ECO:0007669"/>
    <property type="project" value="UniProtKB-UniRule"/>
</dbReference>
<organism evidence="8 9">
    <name type="scientific">Desulfomarina profundi</name>
    <dbReference type="NCBI Taxonomy" id="2772557"/>
    <lineage>
        <taxon>Bacteria</taxon>
        <taxon>Pseudomonadati</taxon>
        <taxon>Thermodesulfobacteriota</taxon>
        <taxon>Desulfobulbia</taxon>
        <taxon>Desulfobulbales</taxon>
        <taxon>Desulfobulbaceae</taxon>
        <taxon>Desulfomarina</taxon>
    </lineage>
</organism>
<keyword evidence="7" id="KW-0963">Cytoplasm</keyword>
<comment type="catalytic activity">
    <reaction evidence="7">
        <text>shikimate + ATP = 3-phosphoshikimate + ADP + H(+)</text>
        <dbReference type="Rhea" id="RHEA:13121"/>
        <dbReference type="ChEBI" id="CHEBI:15378"/>
        <dbReference type="ChEBI" id="CHEBI:30616"/>
        <dbReference type="ChEBI" id="CHEBI:36208"/>
        <dbReference type="ChEBI" id="CHEBI:145989"/>
        <dbReference type="ChEBI" id="CHEBI:456216"/>
        <dbReference type="EC" id="2.7.1.71"/>
    </reaction>
</comment>
<comment type="pathway">
    <text evidence="7">Metabolic intermediate biosynthesis; chorismate biosynthesis; chorismate from D-erythrose 4-phosphate and phosphoenolpyruvate: step 5/7.</text>
</comment>
<name>A0A8D5FNL2_9BACT</name>
<reference evidence="8" key="1">
    <citation type="submission" date="2020-09" db="EMBL/GenBank/DDBJ databases">
        <title>Desulfogranum mesoprofundum gen. nov., sp. nov., a novel mesophilic, sulfate-reducing chemolithoautotroph isolated from a deep-sea hydrothermal vent chimney in the Suiyo Seamount.</title>
        <authorList>
            <person name="Hashimoto Y."/>
            <person name="Nakagawa S."/>
        </authorList>
    </citation>
    <scope>NUCLEOTIDE SEQUENCE</scope>
    <source>
        <strain evidence="8">KT2</strain>
    </source>
</reference>
<dbReference type="KEGG" id="dbk:DGMP_16080"/>
<dbReference type="InterPro" id="IPR000623">
    <property type="entry name" value="Shikimate_kinase/TSH1"/>
</dbReference>
<dbReference type="Proteomes" id="UP000826725">
    <property type="component" value="Chromosome"/>
</dbReference>
<accession>A0A8D5FNL2</accession>
<keyword evidence="9" id="KW-1185">Reference proteome</keyword>
<dbReference type="RefSeq" id="WP_228856993.1">
    <property type="nucleotide sequence ID" value="NZ_AP024086.1"/>
</dbReference>
<evidence type="ECO:0000256" key="3">
    <source>
        <dbReference type="ARBA" id="ARBA00022741"/>
    </source>
</evidence>
<comment type="cofactor">
    <cofactor evidence="7">
        <name>Mg(2+)</name>
        <dbReference type="ChEBI" id="CHEBI:18420"/>
    </cofactor>
    <text evidence="7">Binds 1 Mg(2+) ion per subunit.</text>
</comment>
<feature type="binding site" evidence="7">
    <location>
        <position position="82"/>
    </location>
    <ligand>
        <name>substrate</name>
    </ligand>
</feature>
<dbReference type="AlphaFoldDB" id="A0A8D5FNL2"/>